<gene>
    <name evidence="3" type="ORF">FRX31_027405</name>
</gene>
<name>A0A7J6VEF4_THATH</name>
<organism evidence="3 4">
    <name type="scientific">Thalictrum thalictroides</name>
    <name type="common">Rue-anemone</name>
    <name type="synonym">Anemone thalictroides</name>
    <dbReference type="NCBI Taxonomy" id="46969"/>
    <lineage>
        <taxon>Eukaryota</taxon>
        <taxon>Viridiplantae</taxon>
        <taxon>Streptophyta</taxon>
        <taxon>Embryophyta</taxon>
        <taxon>Tracheophyta</taxon>
        <taxon>Spermatophyta</taxon>
        <taxon>Magnoliopsida</taxon>
        <taxon>Ranunculales</taxon>
        <taxon>Ranunculaceae</taxon>
        <taxon>Thalictroideae</taxon>
        <taxon>Thalictrum</taxon>
    </lineage>
</organism>
<keyword evidence="4" id="KW-1185">Reference proteome</keyword>
<feature type="domain" description="DUF7054" evidence="2">
    <location>
        <begin position="62"/>
        <end position="128"/>
    </location>
</feature>
<evidence type="ECO:0000256" key="1">
    <source>
        <dbReference type="SAM" id="MobiDB-lite"/>
    </source>
</evidence>
<dbReference type="InterPro" id="IPR055482">
    <property type="entry name" value="DUF7054"/>
</dbReference>
<evidence type="ECO:0000259" key="2">
    <source>
        <dbReference type="Pfam" id="PF23156"/>
    </source>
</evidence>
<evidence type="ECO:0000313" key="3">
    <source>
        <dbReference type="EMBL" id="KAF5183008.1"/>
    </source>
</evidence>
<reference evidence="3 4" key="1">
    <citation type="submission" date="2020-06" db="EMBL/GenBank/DDBJ databases">
        <title>Transcriptomic and genomic resources for Thalictrum thalictroides and T. hernandezii: Facilitating candidate gene discovery in an emerging model plant lineage.</title>
        <authorList>
            <person name="Arias T."/>
            <person name="Riano-Pachon D.M."/>
            <person name="Di Stilio V.S."/>
        </authorList>
    </citation>
    <scope>NUCLEOTIDE SEQUENCE [LARGE SCALE GENOMIC DNA]</scope>
    <source>
        <strain evidence="4">cv. WT478/WT964</strain>
        <tissue evidence="3">Leaves</tissue>
    </source>
</reference>
<dbReference type="OrthoDB" id="651546at2759"/>
<dbReference type="Pfam" id="PF23156">
    <property type="entry name" value="DUF7054"/>
    <property type="match status" value="1"/>
</dbReference>
<proteinExistence type="predicted"/>
<dbReference type="PANTHER" id="PTHR33270:SF24">
    <property type="entry name" value="EXPRESSED PROTEIN"/>
    <property type="match status" value="1"/>
</dbReference>
<feature type="region of interest" description="Disordered" evidence="1">
    <location>
        <begin position="1"/>
        <end position="38"/>
    </location>
</feature>
<dbReference type="InterPro" id="IPR040358">
    <property type="entry name" value="At4g22758-like"/>
</dbReference>
<dbReference type="Proteomes" id="UP000554482">
    <property type="component" value="Unassembled WGS sequence"/>
</dbReference>
<protein>
    <recommendedName>
        <fullName evidence="2">DUF7054 domain-containing protein</fullName>
    </recommendedName>
</protein>
<feature type="compositionally biased region" description="Basic and acidic residues" evidence="1">
    <location>
        <begin position="7"/>
        <end position="20"/>
    </location>
</feature>
<dbReference type="PANTHER" id="PTHR33270">
    <property type="entry name" value="BNAC05G50380D PROTEIN"/>
    <property type="match status" value="1"/>
</dbReference>
<dbReference type="AlphaFoldDB" id="A0A7J6VEF4"/>
<accession>A0A7J6VEF4</accession>
<comment type="caution">
    <text evidence="3">The sequence shown here is derived from an EMBL/GenBank/DDBJ whole genome shotgun (WGS) entry which is preliminary data.</text>
</comment>
<evidence type="ECO:0000313" key="4">
    <source>
        <dbReference type="Proteomes" id="UP000554482"/>
    </source>
</evidence>
<sequence>MPNSRNNRQEEKGRMGKVPEKAASFHGRNQATQAAILRRPKTETDLLSSKKLTVVLPKTTPKLTKLLLKVTIERSLGAINVIISSDLAVGDLIIAAVRQYTKEGRRPLLQTDDLSQFDLHYSQFSLESKFIALIN</sequence>
<dbReference type="EMBL" id="JABWDY010034008">
    <property type="protein sequence ID" value="KAF5183008.1"/>
    <property type="molecule type" value="Genomic_DNA"/>
</dbReference>